<evidence type="ECO:0000313" key="2">
    <source>
        <dbReference type="Proteomes" id="UP000316095"/>
    </source>
</evidence>
<gene>
    <name evidence="1" type="ORF">Pan54_08070</name>
</gene>
<name>A0A5C5XBA2_9PLAN</name>
<organism evidence="1 2">
    <name type="scientific">Rubinisphaera italica</name>
    <dbReference type="NCBI Taxonomy" id="2527969"/>
    <lineage>
        <taxon>Bacteria</taxon>
        <taxon>Pseudomonadati</taxon>
        <taxon>Planctomycetota</taxon>
        <taxon>Planctomycetia</taxon>
        <taxon>Planctomycetales</taxon>
        <taxon>Planctomycetaceae</taxon>
        <taxon>Rubinisphaera</taxon>
    </lineage>
</organism>
<evidence type="ECO:0008006" key="3">
    <source>
        <dbReference type="Google" id="ProtNLM"/>
    </source>
</evidence>
<protein>
    <recommendedName>
        <fullName evidence="3">Hemerythrin-like domain-containing protein</fullName>
    </recommendedName>
</protein>
<proteinExistence type="predicted"/>
<dbReference type="EMBL" id="SJPG01000001">
    <property type="protein sequence ID" value="TWT60094.1"/>
    <property type="molecule type" value="Genomic_DNA"/>
</dbReference>
<dbReference type="Proteomes" id="UP000316095">
    <property type="component" value="Unassembled WGS sequence"/>
</dbReference>
<evidence type="ECO:0000313" key="1">
    <source>
        <dbReference type="EMBL" id="TWT60094.1"/>
    </source>
</evidence>
<dbReference type="AlphaFoldDB" id="A0A5C5XBA2"/>
<sequence>MKPAEVPFNHLSLQQLSELEYILLGDLRDVLDEESNEQNRKWLSAIVEALLRTIPREFDLRCNGGYMQEVLLVRPEADSEVQNLRNEQRSLCDQLQEISDRLSTSRSFQKHALALKQELADWSEHLRSHNINEERLVQDVYLLDIGGGD</sequence>
<dbReference type="OrthoDB" id="275890at2"/>
<keyword evidence="2" id="KW-1185">Reference proteome</keyword>
<dbReference type="RefSeq" id="WP_146502251.1">
    <property type="nucleotide sequence ID" value="NZ_SJPG01000001.1"/>
</dbReference>
<comment type="caution">
    <text evidence="1">The sequence shown here is derived from an EMBL/GenBank/DDBJ whole genome shotgun (WGS) entry which is preliminary data.</text>
</comment>
<accession>A0A5C5XBA2</accession>
<reference evidence="1 2" key="1">
    <citation type="submission" date="2019-02" db="EMBL/GenBank/DDBJ databases">
        <title>Deep-cultivation of Planctomycetes and their phenomic and genomic characterization uncovers novel biology.</title>
        <authorList>
            <person name="Wiegand S."/>
            <person name="Jogler M."/>
            <person name="Boedeker C."/>
            <person name="Pinto D."/>
            <person name="Vollmers J."/>
            <person name="Rivas-Marin E."/>
            <person name="Kohn T."/>
            <person name="Peeters S.H."/>
            <person name="Heuer A."/>
            <person name="Rast P."/>
            <person name="Oberbeckmann S."/>
            <person name="Bunk B."/>
            <person name="Jeske O."/>
            <person name="Meyerdierks A."/>
            <person name="Storesund J.E."/>
            <person name="Kallscheuer N."/>
            <person name="Luecker S."/>
            <person name="Lage O.M."/>
            <person name="Pohl T."/>
            <person name="Merkel B.J."/>
            <person name="Hornburger P."/>
            <person name="Mueller R.-W."/>
            <person name="Bruemmer F."/>
            <person name="Labrenz M."/>
            <person name="Spormann A.M."/>
            <person name="Op Den Camp H."/>
            <person name="Overmann J."/>
            <person name="Amann R."/>
            <person name="Jetten M.S.M."/>
            <person name="Mascher T."/>
            <person name="Medema M.H."/>
            <person name="Devos D.P."/>
            <person name="Kaster A.-K."/>
            <person name="Ovreas L."/>
            <person name="Rohde M."/>
            <person name="Galperin M.Y."/>
            <person name="Jogler C."/>
        </authorList>
    </citation>
    <scope>NUCLEOTIDE SEQUENCE [LARGE SCALE GENOMIC DNA]</scope>
    <source>
        <strain evidence="1 2">Pan54</strain>
    </source>
</reference>